<organism evidence="1 2">
    <name type="scientific">Paenibacillus profundus</name>
    <dbReference type="NCBI Taxonomy" id="1173085"/>
    <lineage>
        <taxon>Bacteria</taxon>
        <taxon>Bacillati</taxon>
        <taxon>Bacillota</taxon>
        <taxon>Bacilli</taxon>
        <taxon>Bacillales</taxon>
        <taxon>Paenibacillaceae</taxon>
        <taxon>Paenibacillus</taxon>
    </lineage>
</organism>
<protein>
    <submittedName>
        <fullName evidence="1">S-adenosylmethionine decarboxylase</fullName>
    </submittedName>
</protein>
<accession>A0ABS8YE06</accession>
<comment type="caution">
    <text evidence="1">The sequence shown here is derived from an EMBL/GenBank/DDBJ whole genome shotgun (WGS) entry which is preliminary data.</text>
</comment>
<dbReference type="Proteomes" id="UP001199916">
    <property type="component" value="Unassembled WGS sequence"/>
</dbReference>
<dbReference type="EMBL" id="JAJNBZ010000008">
    <property type="protein sequence ID" value="MCE5170225.1"/>
    <property type="molecule type" value="Genomic_DNA"/>
</dbReference>
<sequence length="179" mass="20224">MMRPKRFRAGAVLPVLLFILLIWPAYQLYGLLQPHSSTENPMIMLYEVAHFQMNLLNGSMQEAKRYDTATPLNKVKLVAYSTVYTHERLVKAVGAKKLTSLAGLSRFVEFVTVLQMSGERQLTDTEKEILGNAADHIATMYESYAHLFNASGQIISSKNDELQSAEQQLISALERYLKP</sequence>
<gene>
    <name evidence="1" type="ORF">LQV63_12980</name>
</gene>
<reference evidence="1 2" key="1">
    <citation type="submission" date="2021-11" db="EMBL/GenBank/DDBJ databases">
        <title>Draft genome sequence of Paenibacillus profundus YoMME, a new Gram-positive bacteria with exoelectrogenic properties.</title>
        <authorList>
            <person name="Hubenova Y."/>
            <person name="Hubenova E."/>
            <person name="Manasiev Y."/>
            <person name="Peykov S."/>
            <person name="Mitov M."/>
        </authorList>
    </citation>
    <scope>NUCLEOTIDE SEQUENCE [LARGE SCALE GENOMIC DNA]</scope>
    <source>
        <strain evidence="1 2">YoMME</strain>
    </source>
</reference>
<name>A0ABS8YE06_9BACL</name>
<evidence type="ECO:0000313" key="1">
    <source>
        <dbReference type="EMBL" id="MCE5170225.1"/>
    </source>
</evidence>
<dbReference type="RefSeq" id="WP_233697012.1">
    <property type="nucleotide sequence ID" value="NZ_JAJNBZ010000008.1"/>
</dbReference>
<keyword evidence="2" id="KW-1185">Reference proteome</keyword>
<proteinExistence type="predicted"/>
<evidence type="ECO:0000313" key="2">
    <source>
        <dbReference type="Proteomes" id="UP001199916"/>
    </source>
</evidence>